<dbReference type="SUPFAM" id="SSF53448">
    <property type="entry name" value="Nucleotide-diphospho-sugar transferases"/>
    <property type="match status" value="1"/>
</dbReference>
<reference evidence="1 2" key="1">
    <citation type="submission" date="2018-09" db="EMBL/GenBank/DDBJ databases">
        <title>Genome sequencing of Lachnoanaerobaculum umeaense DSM 23576.</title>
        <authorList>
            <person name="Kook J.-K."/>
            <person name="Park S.-N."/>
            <person name="Lim Y.K."/>
        </authorList>
    </citation>
    <scope>NUCLEOTIDE SEQUENCE [LARGE SCALE GENOMIC DNA]</scope>
    <source>
        <strain evidence="2">DSM 23576 \ CCUG 58757</strain>
    </source>
</reference>
<gene>
    <name evidence="1" type="ORF">D4A81_04355</name>
</gene>
<dbReference type="Gene3D" id="3.90.550.10">
    <property type="entry name" value="Spore Coat Polysaccharide Biosynthesis Protein SpsA, Chain A"/>
    <property type="match status" value="1"/>
</dbReference>
<dbReference type="CDD" id="cd00761">
    <property type="entry name" value="Glyco_tranf_GTA_type"/>
    <property type="match status" value="1"/>
</dbReference>
<evidence type="ECO:0000313" key="1">
    <source>
        <dbReference type="EMBL" id="AYA99233.1"/>
    </source>
</evidence>
<dbReference type="Pfam" id="PF00535">
    <property type="entry name" value="Glycos_transf_2"/>
    <property type="match status" value="1"/>
</dbReference>
<dbReference type="Proteomes" id="UP000265562">
    <property type="component" value="Chromosome"/>
</dbReference>
<dbReference type="KEGG" id="lua:D4A81_04355"/>
<dbReference type="AlphaFoldDB" id="A0A385Q3K6"/>
<organism evidence="1 2">
    <name type="scientific">Lachnoanaerobaculum umeaense</name>
    <dbReference type="NCBI Taxonomy" id="617123"/>
    <lineage>
        <taxon>Bacteria</taxon>
        <taxon>Bacillati</taxon>
        <taxon>Bacillota</taxon>
        <taxon>Clostridia</taxon>
        <taxon>Lachnospirales</taxon>
        <taxon>Lachnospiraceae</taxon>
        <taxon>Lachnoanaerobaculum</taxon>
    </lineage>
</organism>
<name>A0A385Q3K6_9FIRM</name>
<dbReference type="RefSeq" id="WP_111525701.1">
    <property type="nucleotide sequence ID" value="NZ_CP032364.1"/>
</dbReference>
<keyword evidence="1" id="KW-0808">Transferase</keyword>
<dbReference type="InterPro" id="IPR029044">
    <property type="entry name" value="Nucleotide-diphossugar_trans"/>
</dbReference>
<sequence>MKHTFVICAYKESQFLEDCIRSLRAQIVKSDIKIATSTPNEYIYNIAKKYNIEVFVNNLEKSEEISNIGNDWQFAYNIAETELVTIAHQDDIYLKNYTRDLLKYKKKYPDMILFTTSSITLKNGKIKMLGKIEIIKKILRLPIRCNELNSLSIVKRLAITFGNPIIAPSCAYDKRLCPKDLFLSKFQFALDWECLLRLAQMEGRFVMSETPGICYRIHDEATTKKSIMDNSRQREESIMFDKLLPKPIASIYKKLYQNSYKAYF</sequence>
<proteinExistence type="predicted"/>
<evidence type="ECO:0000313" key="2">
    <source>
        <dbReference type="Proteomes" id="UP000265562"/>
    </source>
</evidence>
<accession>A0A385Q3K6</accession>
<dbReference type="GO" id="GO:0016740">
    <property type="term" value="F:transferase activity"/>
    <property type="evidence" value="ECO:0007669"/>
    <property type="project" value="UniProtKB-KW"/>
</dbReference>
<dbReference type="OrthoDB" id="5986178at2"/>
<protein>
    <submittedName>
        <fullName evidence="1">Glycosyltransferase family 2 protein</fullName>
    </submittedName>
</protein>
<dbReference type="EMBL" id="CP032364">
    <property type="protein sequence ID" value="AYA99233.1"/>
    <property type="molecule type" value="Genomic_DNA"/>
</dbReference>
<keyword evidence="2" id="KW-1185">Reference proteome</keyword>
<dbReference type="InterPro" id="IPR001173">
    <property type="entry name" value="Glyco_trans_2-like"/>
</dbReference>